<evidence type="ECO:0000259" key="4">
    <source>
        <dbReference type="PROSITE" id="PS50041"/>
    </source>
</evidence>
<dbReference type="PANTHER" id="PTHR22991">
    <property type="entry name" value="PROTEIN CBG13490"/>
    <property type="match status" value="1"/>
</dbReference>
<dbReference type="Gene3D" id="3.10.100.10">
    <property type="entry name" value="Mannose-Binding Protein A, subunit A"/>
    <property type="match status" value="2"/>
</dbReference>
<dbReference type="InterPro" id="IPR050976">
    <property type="entry name" value="Snaclec"/>
</dbReference>
<keyword evidence="1" id="KW-1015">Disulfide bond</keyword>
<dbReference type="SUPFAM" id="SSF49854">
    <property type="entry name" value="Spermadhesin, CUB domain"/>
    <property type="match status" value="1"/>
</dbReference>
<dbReference type="InterPro" id="IPR016187">
    <property type="entry name" value="CTDL_fold"/>
</dbReference>
<gene>
    <name evidence="5" type="ORF">PMAYCL1PPCAC_22220</name>
</gene>
<dbReference type="PROSITE" id="PS01180">
    <property type="entry name" value="CUB"/>
    <property type="match status" value="1"/>
</dbReference>
<dbReference type="AlphaFoldDB" id="A0AAN5CX22"/>
<dbReference type="Proteomes" id="UP001328107">
    <property type="component" value="Unassembled WGS sequence"/>
</dbReference>
<dbReference type="Pfam" id="PF00059">
    <property type="entry name" value="Lectin_C"/>
    <property type="match status" value="1"/>
</dbReference>
<feature type="non-terminal residue" evidence="5">
    <location>
        <position position="392"/>
    </location>
</feature>
<dbReference type="InterPro" id="IPR016186">
    <property type="entry name" value="C-type_lectin-like/link_sf"/>
</dbReference>
<dbReference type="EMBL" id="BTRK01000005">
    <property type="protein sequence ID" value="GMR52025.1"/>
    <property type="molecule type" value="Genomic_DNA"/>
</dbReference>
<reference evidence="6" key="1">
    <citation type="submission" date="2022-10" db="EMBL/GenBank/DDBJ databases">
        <title>Genome assembly of Pristionchus species.</title>
        <authorList>
            <person name="Yoshida K."/>
            <person name="Sommer R.J."/>
        </authorList>
    </citation>
    <scope>NUCLEOTIDE SEQUENCE [LARGE SCALE GENOMIC DNA]</scope>
    <source>
        <strain evidence="6">RS5460</strain>
    </source>
</reference>
<feature type="non-terminal residue" evidence="5">
    <location>
        <position position="1"/>
    </location>
</feature>
<dbReference type="InterPro" id="IPR001304">
    <property type="entry name" value="C-type_lectin-like"/>
</dbReference>
<name>A0AAN5CX22_9BILA</name>
<accession>A0AAN5CX22</accession>
<evidence type="ECO:0000256" key="1">
    <source>
        <dbReference type="ARBA" id="ARBA00023157"/>
    </source>
</evidence>
<dbReference type="InterPro" id="IPR000859">
    <property type="entry name" value="CUB_dom"/>
</dbReference>
<evidence type="ECO:0000313" key="5">
    <source>
        <dbReference type="EMBL" id="GMR52025.1"/>
    </source>
</evidence>
<comment type="caution">
    <text evidence="5">The sequence shown here is derived from an EMBL/GenBank/DDBJ whole genome shotgun (WGS) entry which is preliminary data.</text>
</comment>
<evidence type="ECO:0008006" key="7">
    <source>
        <dbReference type="Google" id="ProtNLM"/>
    </source>
</evidence>
<evidence type="ECO:0000313" key="6">
    <source>
        <dbReference type="Proteomes" id="UP001328107"/>
    </source>
</evidence>
<comment type="caution">
    <text evidence="2">Lacks conserved residue(s) required for the propagation of feature annotation.</text>
</comment>
<dbReference type="SUPFAM" id="SSF56436">
    <property type="entry name" value="C-type lectin-like"/>
    <property type="match status" value="2"/>
</dbReference>
<feature type="domain" description="C-type lectin" evidence="4">
    <location>
        <begin position="58"/>
        <end position="175"/>
    </location>
</feature>
<organism evidence="5 6">
    <name type="scientific">Pristionchus mayeri</name>
    <dbReference type="NCBI Taxonomy" id="1317129"/>
    <lineage>
        <taxon>Eukaryota</taxon>
        <taxon>Metazoa</taxon>
        <taxon>Ecdysozoa</taxon>
        <taxon>Nematoda</taxon>
        <taxon>Chromadorea</taxon>
        <taxon>Rhabditida</taxon>
        <taxon>Rhabditina</taxon>
        <taxon>Diplogasteromorpha</taxon>
        <taxon>Diplogasteroidea</taxon>
        <taxon>Neodiplogasteridae</taxon>
        <taxon>Pristionchus</taxon>
    </lineage>
</organism>
<evidence type="ECO:0000259" key="3">
    <source>
        <dbReference type="PROSITE" id="PS01180"/>
    </source>
</evidence>
<sequence>NSALDKECVQGETWMITPDNYWSYGDQWMGTSTIYIYCTTQLQQPTGDGCDTFADDGEDGVCYQVSENAQSWQDAQTTCRDMGATMASIHNQQENSFIRRLAVSKGAVNGLFLGGSIAGKGNQFGWIDGTTWDYDNFYPSFPIGGNGECLTMDTFAASGQWMNIDCGTSFPVACARQAEARPACKPGPWKEGEVIYSPGFPYDATTPCDYFLTVDDGKRVEVEVLVLEANSCCDRLVMEDDVLGGNIVANLTGEVADKIYTTASSNLVRVSWQPDGGVNVRGMMVSSGLIHASCPSGFELVRDGECRGQQSKITSSFAQASTNVISQCASIGGKPIIIHNAEHHYYWRKTAPPTNNGYMILGLICNSNTRQWQWADGSGIDYKPIGGNNGYN</sequence>
<dbReference type="CDD" id="cd00037">
    <property type="entry name" value="CLECT"/>
    <property type="match status" value="2"/>
</dbReference>
<dbReference type="PROSITE" id="PS50041">
    <property type="entry name" value="C_TYPE_LECTIN_2"/>
    <property type="match status" value="1"/>
</dbReference>
<dbReference type="InterPro" id="IPR035914">
    <property type="entry name" value="Sperma_CUB_dom_sf"/>
</dbReference>
<protein>
    <recommendedName>
        <fullName evidence="7">CUB domain-containing protein</fullName>
    </recommendedName>
</protein>
<evidence type="ECO:0000256" key="2">
    <source>
        <dbReference type="PROSITE-ProRule" id="PRU00059"/>
    </source>
</evidence>
<feature type="domain" description="CUB" evidence="3">
    <location>
        <begin position="166"/>
        <end position="290"/>
    </location>
</feature>
<dbReference type="InterPro" id="IPR018378">
    <property type="entry name" value="C-type_lectin_CS"/>
</dbReference>
<proteinExistence type="predicted"/>
<dbReference type="SMART" id="SM00034">
    <property type="entry name" value="CLECT"/>
    <property type="match status" value="1"/>
</dbReference>
<dbReference type="PANTHER" id="PTHR22991:SF40">
    <property type="entry name" value="PROTEIN CBG13490"/>
    <property type="match status" value="1"/>
</dbReference>
<keyword evidence="6" id="KW-1185">Reference proteome</keyword>
<dbReference type="PROSITE" id="PS00615">
    <property type="entry name" value="C_TYPE_LECTIN_1"/>
    <property type="match status" value="1"/>
</dbReference>